<name>A0A1B8P416_HALEL</name>
<evidence type="ECO:0000313" key="2">
    <source>
        <dbReference type="EMBL" id="OBX37015.1"/>
    </source>
</evidence>
<dbReference type="AlphaFoldDB" id="A0A1B8P416"/>
<sequence>MSLQGDRVIRCIVAGGRDFDDWPLMKRKLDAIFANQEMVEIVSGGAAGADSLGERYAEERGWPIRRFPADWQNLGRRAGRSATRRWPPMPRTWSRSREGRALLTCCARLKRAADDTTDQEVGRRNRMAGGRGKTSHCLNFGDCHAAFFWRLFPPLEVRLTLEAMKEFMNEASLCRSVVEPKVAALVKDTEKTVYSVRIDRMKPDHLAIDFDYQCLGG</sequence>
<feature type="domain" description="YspA cpYpsA-related SLOG" evidence="1">
    <location>
        <begin position="10"/>
        <end position="73"/>
    </location>
</feature>
<comment type="caution">
    <text evidence="2">The sequence shown here is derived from an EMBL/GenBank/DDBJ whole genome shotgun (WGS) entry which is preliminary data.</text>
</comment>
<proteinExistence type="predicted"/>
<dbReference type="Proteomes" id="UP000092504">
    <property type="component" value="Unassembled WGS sequence"/>
</dbReference>
<protein>
    <recommendedName>
        <fullName evidence="1">YspA cpYpsA-related SLOG domain-containing protein</fullName>
    </recommendedName>
</protein>
<gene>
    <name evidence="2" type="ORF">A8U91_01363</name>
</gene>
<dbReference type="PATRIC" id="fig|2746.7.peg.1407"/>
<accession>A0A1B8P416</accession>
<dbReference type="InterPro" id="IPR019627">
    <property type="entry name" value="YAcAr"/>
</dbReference>
<organism evidence="2 3">
    <name type="scientific">Halomonas elongata</name>
    <dbReference type="NCBI Taxonomy" id="2746"/>
    <lineage>
        <taxon>Bacteria</taxon>
        <taxon>Pseudomonadati</taxon>
        <taxon>Pseudomonadota</taxon>
        <taxon>Gammaproteobacteria</taxon>
        <taxon>Oceanospirillales</taxon>
        <taxon>Halomonadaceae</taxon>
        <taxon>Halomonas</taxon>
    </lineage>
</organism>
<reference evidence="2 3" key="1">
    <citation type="submission" date="2016-06" db="EMBL/GenBank/DDBJ databases">
        <title>Genome sequence of halotolerant plant growth promoting strain of Halomonas elongata HEK1 isolated from salterns of Rann of Kutch, Gujarat, India.</title>
        <authorList>
            <person name="Gaba S."/>
            <person name="Singh R.N."/>
            <person name="Abrol S."/>
            <person name="Kaushik R."/>
            <person name="Saxena A.K."/>
        </authorList>
    </citation>
    <scope>NUCLEOTIDE SEQUENCE [LARGE SCALE GENOMIC DNA]</scope>
    <source>
        <strain evidence="2 3">HEK1</strain>
    </source>
</reference>
<dbReference type="Pfam" id="PF10686">
    <property type="entry name" value="YAcAr"/>
    <property type="match status" value="1"/>
</dbReference>
<evidence type="ECO:0000259" key="1">
    <source>
        <dbReference type="Pfam" id="PF10686"/>
    </source>
</evidence>
<dbReference type="EMBL" id="MAJD01000001">
    <property type="protein sequence ID" value="OBX37015.1"/>
    <property type="molecule type" value="Genomic_DNA"/>
</dbReference>
<evidence type="ECO:0000313" key="3">
    <source>
        <dbReference type="Proteomes" id="UP000092504"/>
    </source>
</evidence>